<dbReference type="EMBL" id="JWYV01000001">
    <property type="protein sequence ID" value="KKD01523.1"/>
    <property type="molecule type" value="Genomic_DNA"/>
</dbReference>
<gene>
    <name evidence="2" type="ORF">KY46_01505</name>
</gene>
<name>A0A0F5VHH2_9GAMM</name>
<evidence type="ECO:0000259" key="1">
    <source>
        <dbReference type="Pfam" id="PF24390"/>
    </source>
</evidence>
<sequence length="324" mass="38161">MNVLEFKDKLDVKIMRLSHSLWENKVNRGNLSRWLENFESSDEVKECEQTHAMYLLSNFMYFGSREIRELLKSLYRDKFFKPLIQNVRKRNNNTKDKSLINLEVVNELKATRFLGMGNPSESGTHLLYFFRQENSLGKEDFMHSHEILSLDRDGRGNLSLSLKQPDVKRYILLDDVCGSGTQAIDYSKNLISEIKTLDPNVEVYYFTLFSTVEGMENIRRESDFDLVDCIFELDESFKCFSDSARQFRNKEKLPISKEFAKQFCEKYGINLAGQEHCLGYKDSQLLLGFTHNTPDNTLPIIWGDNDWDPLFKRHHKKYGFWYNQ</sequence>
<dbReference type="STRING" id="265726.KY46_01505"/>
<dbReference type="RefSeq" id="WP_052729842.1">
    <property type="nucleotide sequence ID" value="NZ_JWYV01000001.1"/>
</dbReference>
<feature type="domain" description="PRTase-CE" evidence="1">
    <location>
        <begin position="32"/>
        <end position="313"/>
    </location>
</feature>
<organism evidence="2 3">
    <name type="scientific">Photobacterium halotolerans</name>
    <dbReference type="NCBI Taxonomy" id="265726"/>
    <lineage>
        <taxon>Bacteria</taxon>
        <taxon>Pseudomonadati</taxon>
        <taxon>Pseudomonadota</taxon>
        <taxon>Gammaproteobacteria</taxon>
        <taxon>Vibrionales</taxon>
        <taxon>Vibrionaceae</taxon>
        <taxon>Photobacterium</taxon>
    </lineage>
</organism>
<keyword evidence="3" id="KW-1185">Reference proteome</keyword>
<reference evidence="2 3" key="1">
    <citation type="submission" date="2014-12" db="EMBL/GenBank/DDBJ databases">
        <title>Mercury Reductase activity and rhizosphere competence traits in the genome of root associated Photobacterium halotolerans MELD1.</title>
        <authorList>
            <person name="Mathew D.C."/>
            <person name="Huang C.-C."/>
        </authorList>
    </citation>
    <scope>NUCLEOTIDE SEQUENCE [LARGE SCALE GENOMIC DNA]</scope>
    <source>
        <strain evidence="2 3">MELD1</strain>
    </source>
</reference>
<dbReference type="Pfam" id="PF24390">
    <property type="entry name" value="PRTase-CE"/>
    <property type="match status" value="1"/>
</dbReference>
<proteinExistence type="predicted"/>
<comment type="caution">
    <text evidence="2">The sequence shown here is derived from an EMBL/GenBank/DDBJ whole genome shotgun (WGS) entry which is preliminary data.</text>
</comment>
<dbReference type="OrthoDB" id="8427993at2"/>
<dbReference type="PATRIC" id="fig|265726.11.peg.321"/>
<evidence type="ECO:0000313" key="2">
    <source>
        <dbReference type="EMBL" id="KKD01523.1"/>
    </source>
</evidence>
<accession>A0A0F5VHH2</accession>
<dbReference type="AlphaFoldDB" id="A0A0F5VHH2"/>
<dbReference type="InterPro" id="IPR056920">
    <property type="entry name" value="PRTase-CE"/>
</dbReference>
<evidence type="ECO:0000313" key="3">
    <source>
        <dbReference type="Proteomes" id="UP000033633"/>
    </source>
</evidence>
<dbReference type="Proteomes" id="UP000033633">
    <property type="component" value="Unassembled WGS sequence"/>
</dbReference>
<protein>
    <recommendedName>
        <fullName evidence="1">PRTase-CE domain-containing protein</fullName>
    </recommendedName>
</protein>